<evidence type="ECO:0000259" key="8">
    <source>
        <dbReference type="Pfam" id="PF00293"/>
    </source>
</evidence>
<keyword evidence="5" id="KW-0378">Hydrolase</keyword>
<dbReference type="GO" id="GO:0046872">
    <property type="term" value="F:metal ion binding"/>
    <property type="evidence" value="ECO:0007669"/>
    <property type="project" value="UniProtKB-KW"/>
</dbReference>
<comment type="similarity">
    <text evidence="3">Belongs to the Nudix hydrolase family. NudC subfamily.</text>
</comment>
<protein>
    <submittedName>
        <fullName evidence="9">NUDIX domain-containing protein</fullName>
    </submittedName>
</protein>
<evidence type="ECO:0000256" key="2">
    <source>
        <dbReference type="ARBA" id="ARBA00001947"/>
    </source>
</evidence>
<evidence type="ECO:0000256" key="4">
    <source>
        <dbReference type="ARBA" id="ARBA00022723"/>
    </source>
</evidence>
<dbReference type="PANTHER" id="PTHR42904:SF6">
    <property type="entry name" value="NAD-CAPPED RNA HYDROLASE NUDT12"/>
    <property type="match status" value="1"/>
</dbReference>
<keyword evidence="6" id="KW-0460">Magnesium</keyword>
<keyword evidence="4" id="KW-0479">Metal-binding</keyword>
<comment type="cofactor">
    <cofactor evidence="1">
        <name>Mg(2+)</name>
        <dbReference type="ChEBI" id="CHEBI:18420"/>
    </cofactor>
</comment>
<comment type="caution">
    <text evidence="9">The sequence shown here is derived from an EMBL/GenBank/DDBJ whole genome shotgun (WGS) entry which is preliminary data.</text>
</comment>
<dbReference type="GO" id="GO:0035529">
    <property type="term" value="F:NADH pyrophosphatase activity"/>
    <property type="evidence" value="ECO:0007669"/>
    <property type="project" value="TreeGrafter"/>
</dbReference>
<reference evidence="9" key="1">
    <citation type="submission" date="2020-10" db="EMBL/GenBank/DDBJ databases">
        <title>Connecting structure to function with the recovery of over 1000 high-quality activated sludge metagenome-assembled genomes encoding full-length rRNA genes using long-read sequencing.</title>
        <authorList>
            <person name="Singleton C.M."/>
            <person name="Petriglieri F."/>
            <person name="Kristensen J.M."/>
            <person name="Kirkegaard R.H."/>
            <person name="Michaelsen T.Y."/>
            <person name="Andersen M.H."/>
            <person name="Karst S.M."/>
            <person name="Dueholm M.S."/>
            <person name="Nielsen P.H."/>
            <person name="Albertsen M."/>
        </authorList>
    </citation>
    <scope>NUCLEOTIDE SEQUENCE</scope>
    <source>
        <strain evidence="9">Bjer_18-Q3-R1-45_BAT3C.347</strain>
    </source>
</reference>
<dbReference type="InterPro" id="IPR000086">
    <property type="entry name" value="NUDIX_hydrolase_dom"/>
</dbReference>
<dbReference type="GO" id="GO:0006742">
    <property type="term" value="P:NADP+ catabolic process"/>
    <property type="evidence" value="ECO:0007669"/>
    <property type="project" value="TreeGrafter"/>
</dbReference>
<evidence type="ECO:0000256" key="5">
    <source>
        <dbReference type="ARBA" id="ARBA00022801"/>
    </source>
</evidence>
<dbReference type="SUPFAM" id="SSF55811">
    <property type="entry name" value="Nudix"/>
    <property type="match status" value="1"/>
</dbReference>
<comment type="catalytic activity">
    <reaction evidence="7">
        <text>a 5'-end NAD(+)-phospho-ribonucleoside in mRNA + H2O = a 5'-end phospho-adenosine-phospho-ribonucleoside in mRNA + beta-nicotinamide D-ribonucleotide + 2 H(+)</text>
        <dbReference type="Rhea" id="RHEA:60876"/>
        <dbReference type="Rhea" id="RHEA-COMP:15698"/>
        <dbReference type="Rhea" id="RHEA-COMP:15719"/>
        <dbReference type="ChEBI" id="CHEBI:14649"/>
        <dbReference type="ChEBI" id="CHEBI:15377"/>
        <dbReference type="ChEBI" id="CHEBI:15378"/>
        <dbReference type="ChEBI" id="CHEBI:144029"/>
        <dbReference type="ChEBI" id="CHEBI:144051"/>
    </reaction>
    <physiologicalReaction direction="left-to-right" evidence="7">
        <dbReference type="Rhea" id="RHEA:60877"/>
    </physiologicalReaction>
</comment>
<evidence type="ECO:0000256" key="6">
    <source>
        <dbReference type="ARBA" id="ARBA00022842"/>
    </source>
</evidence>
<accession>A0A9D7DY08</accession>
<proteinExistence type="inferred from homology"/>
<comment type="cofactor">
    <cofactor evidence="2">
        <name>Zn(2+)</name>
        <dbReference type="ChEBI" id="CHEBI:29105"/>
    </cofactor>
</comment>
<evidence type="ECO:0000256" key="3">
    <source>
        <dbReference type="ARBA" id="ARBA00009595"/>
    </source>
</evidence>
<dbReference type="InterPro" id="IPR015797">
    <property type="entry name" value="NUDIX_hydrolase-like_dom_sf"/>
</dbReference>
<name>A0A9D7DY08_9PROT</name>
<dbReference type="GO" id="GO:0005829">
    <property type="term" value="C:cytosol"/>
    <property type="evidence" value="ECO:0007669"/>
    <property type="project" value="TreeGrafter"/>
</dbReference>
<dbReference type="EMBL" id="JADJEV010000003">
    <property type="protein sequence ID" value="MBK6972960.1"/>
    <property type="molecule type" value="Genomic_DNA"/>
</dbReference>
<feature type="domain" description="Nudix hydrolase" evidence="8">
    <location>
        <begin position="44"/>
        <end position="131"/>
    </location>
</feature>
<organism evidence="9 10">
    <name type="scientific">Candidatus Methylophosphatis roskildensis</name>
    <dbReference type="NCBI Taxonomy" id="2899263"/>
    <lineage>
        <taxon>Bacteria</taxon>
        <taxon>Pseudomonadati</taxon>
        <taxon>Pseudomonadota</taxon>
        <taxon>Betaproteobacteria</taxon>
        <taxon>Nitrosomonadales</taxon>
        <taxon>Sterolibacteriaceae</taxon>
        <taxon>Candidatus Methylophosphatis</taxon>
    </lineage>
</organism>
<dbReference type="InterPro" id="IPR050241">
    <property type="entry name" value="NAD-cap_RNA_hydrolase_NudC"/>
</dbReference>
<dbReference type="PANTHER" id="PTHR42904">
    <property type="entry name" value="NUDIX HYDROLASE, NUDC SUBFAMILY"/>
    <property type="match status" value="1"/>
</dbReference>
<evidence type="ECO:0000313" key="9">
    <source>
        <dbReference type="EMBL" id="MBK6972960.1"/>
    </source>
</evidence>
<sequence length="184" mass="20187">MLNAKDTFCSFCGTAYVPPLSYPRSCPGCKTPVWSNAIPVSVVLMPVKTTDGEGLLAVRRAIQPQLGKLALVGGFLEDHETWQQGGAREIREESSVQVDPATLTPFWFTSTQPRPNRVLLFSLAAAIELSSLPPFVPSSETSERGLIFGPDGLDDVFAFPLHSEAARRFFAQRGITGPHRWQTR</sequence>
<evidence type="ECO:0000313" key="10">
    <source>
        <dbReference type="Proteomes" id="UP000807785"/>
    </source>
</evidence>
<evidence type="ECO:0000256" key="1">
    <source>
        <dbReference type="ARBA" id="ARBA00001946"/>
    </source>
</evidence>
<evidence type="ECO:0000256" key="7">
    <source>
        <dbReference type="ARBA" id="ARBA00023679"/>
    </source>
</evidence>
<gene>
    <name evidence="9" type="ORF">IPH26_08365</name>
</gene>
<dbReference type="Pfam" id="PF00293">
    <property type="entry name" value="NUDIX"/>
    <property type="match status" value="1"/>
</dbReference>
<dbReference type="GO" id="GO:0019677">
    <property type="term" value="P:NAD+ catabolic process"/>
    <property type="evidence" value="ECO:0007669"/>
    <property type="project" value="TreeGrafter"/>
</dbReference>
<dbReference type="AlphaFoldDB" id="A0A9D7DY08"/>
<dbReference type="Proteomes" id="UP000807785">
    <property type="component" value="Unassembled WGS sequence"/>
</dbReference>
<dbReference type="Gene3D" id="3.90.79.10">
    <property type="entry name" value="Nucleoside Triphosphate Pyrophosphohydrolase"/>
    <property type="match status" value="1"/>
</dbReference>